<dbReference type="PROSITE" id="PS00061">
    <property type="entry name" value="ADH_SHORT"/>
    <property type="match status" value="1"/>
</dbReference>
<sequence>MMSILIAIGTWALSVVVLLVGGVFVFEWLQRAKSISGKHVVVTGGSSGIGKSIAISAAKRGAHVTIIARNQKRLEEATQEITKAAAESSQRVQHLSLDLSSDYSAVETALWALEEESGPIFMLINCAGGAVCGKLEDTSANDIQGQISMNFLSTVYPTKALISRMKSRGEGVVAITGSISSLFGIYGFSIYSSTKFALRGFAEALQMETKPYGVSVTLSFPPDTDTPGFANEQKTKPMETRLISESAGLIHPDVVAEKTLNDALKGKFFSFVGFEGWLVSAVCAGMSPPSSYSALALEALFMGPLRLVSAGLLMNFNAIVKKCKHDRNKNKKVE</sequence>
<evidence type="ECO:0000256" key="11">
    <source>
        <dbReference type="ARBA" id="ARBA00026112"/>
    </source>
</evidence>
<evidence type="ECO:0000256" key="8">
    <source>
        <dbReference type="ARBA" id="ARBA00022919"/>
    </source>
</evidence>
<dbReference type="FunFam" id="3.40.50.720:FF:000165">
    <property type="entry name" value="3-ketodihydrosphingosine reductase"/>
    <property type="match status" value="1"/>
</dbReference>
<dbReference type="Gene3D" id="3.40.50.720">
    <property type="entry name" value="NAD(P)-binding Rossmann-like Domain"/>
    <property type="match status" value="1"/>
</dbReference>
<evidence type="ECO:0000256" key="7">
    <source>
        <dbReference type="ARBA" id="ARBA00022857"/>
    </source>
</evidence>
<feature type="transmembrane region" description="Helical" evidence="14">
    <location>
        <begin position="6"/>
        <end position="29"/>
    </location>
</feature>
<evidence type="ECO:0000256" key="2">
    <source>
        <dbReference type="ARBA" id="ARBA00004760"/>
    </source>
</evidence>
<dbReference type="EC" id="1.1.1.102" evidence="11"/>
<keyword evidence="10" id="KW-0443">Lipid metabolism</keyword>
<protein>
    <recommendedName>
        <fullName evidence="11">3-dehydrosphinganine reductase</fullName>
        <ecNumber evidence="11">1.1.1.102</ecNumber>
    </recommendedName>
</protein>
<dbReference type="CTD" id="2531"/>
<dbReference type="CDD" id="cd08939">
    <property type="entry name" value="KDSR-like_SDR_c"/>
    <property type="match status" value="1"/>
</dbReference>
<evidence type="ECO:0000256" key="5">
    <source>
        <dbReference type="ARBA" id="ARBA00022741"/>
    </source>
</evidence>
<accession>A0A6J1RRW9</accession>
<dbReference type="InterPro" id="IPR036291">
    <property type="entry name" value="NAD(P)-bd_dom_sf"/>
</dbReference>
<evidence type="ECO:0000256" key="12">
    <source>
        <dbReference type="ARBA" id="ARBA00044737"/>
    </source>
</evidence>
<organism evidence="15 16">
    <name type="scientific">Frankliniella occidentalis</name>
    <name type="common">Western flower thrips</name>
    <name type="synonym">Euthrips occidentalis</name>
    <dbReference type="NCBI Taxonomy" id="133901"/>
    <lineage>
        <taxon>Eukaryota</taxon>
        <taxon>Metazoa</taxon>
        <taxon>Ecdysozoa</taxon>
        <taxon>Arthropoda</taxon>
        <taxon>Hexapoda</taxon>
        <taxon>Insecta</taxon>
        <taxon>Pterygota</taxon>
        <taxon>Neoptera</taxon>
        <taxon>Paraneoptera</taxon>
        <taxon>Thysanoptera</taxon>
        <taxon>Terebrantia</taxon>
        <taxon>Thripoidea</taxon>
        <taxon>Thripidae</taxon>
        <taxon>Frankliniella</taxon>
    </lineage>
</organism>
<keyword evidence="9" id="KW-0560">Oxidoreductase</keyword>
<dbReference type="GO" id="GO:0006666">
    <property type="term" value="P:3-keto-sphinganine metabolic process"/>
    <property type="evidence" value="ECO:0007669"/>
    <property type="project" value="InterPro"/>
</dbReference>
<evidence type="ECO:0000256" key="4">
    <source>
        <dbReference type="ARBA" id="ARBA00006484"/>
    </source>
</evidence>
<keyword evidence="14" id="KW-0472">Membrane</keyword>
<dbReference type="RefSeq" id="XP_026271672.1">
    <property type="nucleotide sequence ID" value="XM_026415887.2"/>
</dbReference>
<dbReference type="InterPro" id="IPR002347">
    <property type="entry name" value="SDR_fam"/>
</dbReference>
<keyword evidence="8" id="KW-0746">Sphingolipid metabolism</keyword>
<dbReference type="AlphaFoldDB" id="A0A6J1RRW9"/>
<dbReference type="PANTHER" id="PTHR43550:SF3">
    <property type="entry name" value="3-KETODIHYDROSPHINGOSINE REDUCTASE"/>
    <property type="match status" value="1"/>
</dbReference>
<dbReference type="GO" id="GO:0005789">
    <property type="term" value="C:endoplasmic reticulum membrane"/>
    <property type="evidence" value="ECO:0007669"/>
    <property type="project" value="TreeGrafter"/>
</dbReference>
<keyword evidence="14" id="KW-0812">Transmembrane</keyword>
<evidence type="ECO:0000313" key="16">
    <source>
        <dbReference type="RefSeq" id="XP_026271672.1"/>
    </source>
</evidence>
<comment type="pathway">
    <text evidence="2">Lipid metabolism; sphingolipid metabolism.</text>
</comment>
<dbReference type="PRINTS" id="PR00081">
    <property type="entry name" value="GDHRDH"/>
</dbReference>
<keyword evidence="5" id="KW-0547">Nucleotide-binding</keyword>
<dbReference type="GO" id="GO:0000166">
    <property type="term" value="F:nucleotide binding"/>
    <property type="evidence" value="ECO:0007669"/>
    <property type="project" value="UniProtKB-KW"/>
</dbReference>
<name>A0A6J1RRW9_FRAOC</name>
<reference evidence="16" key="1">
    <citation type="submission" date="2025-08" db="UniProtKB">
        <authorList>
            <consortium name="RefSeq"/>
        </authorList>
    </citation>
    <scope>IDENTIFICATION</scope>
    <source>
        <tissue evidence="16">Whole organism</tissue>
    </source>
</reference>
<dbReference type="PANTHER" id="PTHR43550">
    <property type="entry name" value="3-KETODIHYDROSPHINGOSINE REDUCTASE"/>
    <property type="match status" value="1"/>
</dbReference>
<dbReference type="InterPro" id="IPR020904">
    <property type="entry name" value="Sc_DH/Rdtase_CS"/>
</dbReference>
<keyword evidence="14" id="KW-1133">Transmembrane helix</keyword>
<evidence type="ECO:0000256" key="3">
    <source>
        <dbReference type="ARBA" id="ARBA00004991"/>
    </source>
</evidence>
<evidence type="ECO:0000256" key="13">
    <source>
        <dbReference type="ARBA" id="ARBA00048930"/>
    </source>
</evidence>
<comment type="function">
    <text evidence="12">Catalyzes the reduction of 3'-oxosphinganine (3-ketodihydrosphingosine/KDS) to sphinganine (dihydrosphingosine/DHS), the second step of de novo sphingolipid biosynthesis.</text>
</comment>
<evidence type="ECO:0000256" key="1">
    <source>
        <dbReference type="ARBA" id="ARBA00004240"/>
    </source>
</evidence>
<keyword evidence="6" id="KW-0256">Endoplasmic reticulum</keyword>
<dbReference type="SUPFAM" id="SSF51735">
    <property type="entry name" value="NAD(P)-binding Rossmann-fold domains"/>
    <property type="match status" value="1"/>
</dbReference>
<evidence type="ECO:0000256" key="10">
    <source>
        <dbReference type="ARBA" id="ARBA00023098"/>
    </source>
</evidence>
<dbReference type="GO" id="GO:0047560">
    <property type="term" value="F:3-dehydrosphinganine reductase activity"/>
    <property type="evidence" value="ECO:0007669"/>
    <property type="project" value="UniProtKB-EC"/>
</dbReference>
<evidence type="ECO:0000256" key="6">
    <source>
        <dbReference type="ARBA" id="ARBA00022824"/>
    </source>
</evidence>
<dbReference type="GO" id="GO:0030148">
    <property type="term" value="P:sphingolipid biosynthetic process"/>
    <property type="evidence" value="ECO:0007669"/>
    <property type="project" value="InterPro"/>
</dbReference>
<keyword evidence="7" id="KW-0521">NADP</keyword>
<dbReference type="KEGG" id="foc:113201913"/>
<comment type="pathway">
    <text evidence="3">Sphingolipid metabolism.</text>
</comment>
<evidence type="ECO:0000256" key="9">
    <source>
        <dbReference type="ARBA" id="ARBA00023002"/>
    </source>
</evidence>
<gene>
    <name evidence="16" type="primary">LOC113201913</name>
</gene>
<comment type="similarity">
    <text evidence="4">Belongs to the short-chain dehydrogenases/reductases (SDR) family.</text>
</comment>
<comment type="catalytic activity">
    <reaction evidence="13">
        <text>sphinganine + NADP(+) = 3-oxosphinganine + NADPH + H(+)</text>
        <dbReference type="Rhea" id="RHEA:22640"/>
        <dbReference type="ChEBI" id="CHEBI:15378"/>
        <dbReference type="ChEBI" id="CHEBI:57783"/>
        <dbReference type="ChEBI" id="CHEBI:57817"/>
        <dbReference type="ChEBI" id="CHEBI:58299"/>
        <dbReference type="ChEBI" id="CHEBI:58349"/>
        <dbReference type="EC" id="1.1.1.102"/>
    </reaction>
    <physiologicalReaction direction="right-to-left" evidence="13">
        <dbReference type="Rhea" id="RHEA:22642"/>
    </physiologicalReaction>
</comment>
<feature type="transmembrane region" description="Helical" evidence="14">
    <location>
        <begin position="299"/>
        <end position="320"/>
    </location>
</feature>
<dbReference type="Proteomes" id="UP000504606">
    <property type="component" value="Unplaced"/>
</dbReference>
<dbReference type="GeneID" id="113201913"/>
<proteinExistence type="inferred from homology"/>
<evidence type="ECO:0000256" key="14">
    <source>
        <dbReference type="SAM" id="Phobius"/>
    </source>
</evidence>
<evidence type="ECO:0000313" key="15">
    <source>
        <dbReference type="Proteomes" id="UP000504606"/>
    </source>
</evidence>
<dbReference type="InterPro" id="IPR045022">
    <property type="entry name" value="KDSR-like"/>
</dbReference>
<keyword evidence="15" id="KW-1185">Reference proteome</keyword>
<dbReference type="OrthoDB" id="37659at2759"/>
<dbReference type="Pfam" id="PF00106">
    <property type="entry name" value="adh_short"/>
    <property type="match status" value="1"/>
</dbReference>
<comment type="subcellular location">
    <subcellularLocation>
        <location evidence="1">Endoplasmic reticulum</location>
    </subcellularLocation>
</comment>